<protein>
    <recommendedName>
        <fullName evidence="1">HTH cro/C1-type domain-containing protein</fullName>
    </recommendedName>
</protein>
<dbReference type="SUPFAM" id="SSF52540">
    <property type="entry name" value="P-loop containing nucleoside triphosphate hydrolases"/>
    <property type="match status" value="1"/>
</dbReference>
<dbReference type="CDD" id="cd00093">
    <property type="entry name" value="HTH_XRE"/>
    <property type="match status" value="1"/>
</dbReference>
<reference evidence="2 3" key="1">
    <citation type="submission" date="2021-01" db="EMBL/GenBank/DDBJ databases">
        <title>Whole genome shotgun sequence of Microbispora corallina NBRC 16416.</title>
        <authorList>
            <person name="Komaki H."/>
            <person name="Tamura T."/>
        </authorList>
    </citation>
    <scope>NUCLEOTIDE SEQUENCE [LARGE SCALE GENOMIC DNA]</scope>
    <source>
        <strain evidence="2 3">NBRC 16416</strain>
    </source>
</reference>
<dbReference type="Gene3D" id="1.10.260.40">
    <property type="entry name" value="lambda repressor-like DNA-binding domains"/>
    <property type="match status" value="1"/>
</dbReference>
<dbReference type="PROSITE" id="PS50943">
    <property type="entry name" value="HTH_CROC1"/>
    <property type="match status" value="1"/>
</dbReference>
<dbReference type="Gene3D" id="1.25.40.10">
    <property type="entry name" value="Tetratricopeptide repeat domain"/>
    <property type="match status" value="1"/>
</dbReference>
<dbReference type="PANTHER" id="PTHR47691">
    <property type="entry name" value="REGULATOR-RELATED"/>
    <property type="match status" value="1"/>
</dbReference>
<dbReference type="SUPFAM" id="SSF48452">
    <property type="entry name" value="TPR-like"/>
    <property type="match status" value="1"/>
</dbReference>
<keyword evidence="3" id="KW-1185">Reference proteome</keyword>
<dbReference type="InterPro" id="IPR027417">
    <property type="entry name" value="P-loop_NTPase"/>
</dbReference>
<evidence type="ECO:0000259" key="1">
    <source>
        <dbReference type="PROSITE" id="PS50943"/>
    </source>
</evidence>
<dbReference type="InterPro" id="IPR011990">
    <property type="entry name" value="TPR-like_helical_dom_sf"/>
</dbReference>
<comment type="caution">
    <text evidence="2">The sequence shown here is derived from an EMBL/GenBank/DDBJ whole genome shotgun (WGS) entry which is preliminary data.</text>
</comment>
<dbReference type="Pfam" id="PF13560">
    <property type="entry name" value="HTH_31"/>
    <property type="match status" value="1"/>
</dbReference>
<gene>
    <name evidence="2" type="ORF">Mco01_64380</name>
</gene>
<organism evidence="2 3">
    <name type="scientific">Microbispora corallina</name>
    <dbReference type="NCBI Taxonomy" id="83302"/>
    <lineage>
        <taxon>Bacteria</taxon>
        <taxon>Bacillati</taxon>
        <taxon>Actinomycetota</taxon>
        <taxon>Actinomycetes</taxon>
        <taxon>Streptosporangiales</taxon>
        <taxon>Streptosporangiaceae</taxon>
        <taxon>Microbispora</taxon>
    </lineage>
</organism>
<dbReference type="SUPFAM" id="SSF47413">
    <property type="entry name" value="lambda repressor-like DNA-binding domains"/>
    <property type="match status" value="1"/>
</dbReference>
<dbReference type="PRINTS" id="PR00364">
    <property type="entry name" value="DISEASERSIST"/>
</dbReference>
<evidence type="ECO:0000313" key="3">
    <source>
        <dbReference type="Proteomes" id="UP000603904"/>
    </source>
</evidence>
<dbReference type="InterPro" id="IPR001387">
    <property type="entry name" value="Cro/C1-type_HTH"/>
</dbReference>
<dbReference type="SMART" id="SM00530">
    <property type="entry name" value="HTH_XRE"/>
    <property type="match status" value="1"/>
</dbReference>
<dbReference type="InterPro" id="IPR002182">
    <property type="entry name" value="NB-ARC"/>
</dbReference>
<dbReference type="InterPro" id="IPR010982">
    <property type="entry name" value="Lambda_DNA-bd_dom_sf"/>
</dbReference>
<dbReference type="Gene3D" id="3.40.50.300">
    <property type="entry name" value="P-loop containing nucleotide triphosphate hydrolases"/>
    <property type="match status" value="1"/>
</dbReference>
<dbReference type="EMBL" id="BOOC01000039">
    <property type="protein sequence ID" value="GIH43438.1"/>
    <property type="molecule type" value="Genomic_DNA"/>
</dbReference>
<accession>A0ABQ4G8P7</accession>
<name>A0ABQ4G8P7_9ACTN</name>
<dbReference type="Proteomes" id="UP000603904">
    <property type="component" value="Unassembled WGS sequence"/>
</dbReference>
<dbReference type="PANTHER" id="PTHR47691:SF3">
    <property type="entry name" value="HTH-TYPE TRANSCRIPTIONAL REGULATOR RV0890C-RELATED"/>
    <property type="match status" value="1"/>
</dbReference>
<feature type="domain" description="HTH cro/C1-type" evidence="1">
    <location>
        <begin position="18"/>
        <end position="73"/>
    </location>
</feature>
<sequence>MGIDPARIQTGEQLREQLQELFHSGGWSVHRLADKARLSAATVQGIVKGTTRLPQTRTLRKIVKACGQDPEPWVAARGRAIQAAKQLVASDPRFGGRHDDITALDKVRAEFRRQDRPCVIVLFGSPGVGKTMLAEQWAARVCESGIFIGKALEPLNLRGFSAEGPLTRTDVAKALLQRLGVSSDLVPREDDECARMIRRHLEASSHLLLLDNVGETEAIRDFLPKVGTSIVVITSRGPLIGFGVKEYLVRREVRRLSPDGSLELLTRWLPERGDTELDDRERVAELCFHLPLALGIVASRLASDRELRFQDVAEQLEWRGTLRALGGTRSEETNLETVYSWSYNALTPAARRIYRLLTLRLGEGIDAYAVALTGGIGLAEADEMIREFRDTGLITSRGKRFDIHDLLYDFALARRIQEEEPGAAFEFYSRVLPAYYGCVNHAFNVVNKQNPMVDAEFLADWRNDDGTRTVGADPASASRWFGEERANLVHLATAACELVPPPSEAPRLAFALFYFLDIQHHWGTWASVIEAGLRSADALNDLWSKARLLRDSGRLRYVRIRDLHDRLHDSDSGDTAWRADALTACSEATGFLNASADHYRRHGGHPDEAIVVQRELADVSLEVAKLSRRQEAFTLAINRYRAVEDMWKRSTSSVRDVSLLSLQLPMSEAYRLHGDLDAAQECLKTARDMLASGAVSHANLEPHLYRHEAALNEARGDLEAAAACWDRTVALFGDTEERWLHRARALAQRGLLLSKLGNRHARDSLQDARNLLDKHDSPEAAVVQTWLDRLSERSSPAH</sequence>
<dbReference type="RefSeq" id="WP_204060552.1">
    <property type="nucleotide sequence ID" value="NZ_BAAAGP010000013.1"/>
</dbReference>
<dbReference type="Pfam" id="PF00931">
    <property type="entry name" value="NB-ARC"/>
    <property type="match status" value="1"/>
</dbReference>
<evidence type="ECO:0000313" key="2">
    <source>
        <dbReference type="EMBL" id="GIH43438.1"/>
    </source>
</evidence>
<proteinExistence type="predicted"/>